<evidence type="ECO:0000256" key="4">
    <source>
        <dbReference type="ARBA" id="ARBA00023136"/>
    </source>
</evidence>
<feature type="transmembrane region" description="Helical" evidence="5">
    <location>
        <begin position="109"/>
        <end position="129"/>
    </location>
</feature>
<evidence type="ECO:0000256" key="2">
    <source>
        <dbReference type="ARBA" id="ARBA00022692"/>
    </source>
</evidence>
<feature type="transmembrane region" description="Helical" evidence="5">
    <location>
        <begin position="81"/>
        <end position="102"/>
    </location>
</feature>
<dbReference type="InterPro" id="IPR032808">
    <property type="entry name" value="DoxX"/>
</dbReference>
<accession>A0A2G0CKR5</accession>
<evidence type="ECO:0000256" key="5">
    <source>
        <dbReference type="SAM" id="Phobius"/>
    </source>
</evidence>
<feature type="transmembrane region" description="Helical" evidence="5">
    <location>
        <begin position="54"/>
        <end position="75"/>
    </location>
</feature>
<keyword evidence="7" id="KW-1185">Reference proteome</keyword>
<keyword evidence="2 5" id="KW-0812">Transmembrane</keyword>
<keyword evidence="4 5" id="KW-0472">Membrane</keyword>
<feature type="transmembrane region" description="Helical" evidence="5">
    <location>
        <begin position="12"/>
        <end position="34"/>
    </location>
</feature>
<protein>
    <recommendedName>
        <fullName evidence="8">DoxX family protein</fullName>
    </recommendedName>
</protein>
<dbReference type="AlphaFoldDB" id="A0A2G0CKR5"/>
<dbReference type="RefSeq" id="WP_099105540.1">
    <property type="nucleotide sequence ID" value="NZ_JAATJF010000001.1"/>
</dbReference>
<dbReference type="Pfam" id="PF13564">
    <property type="entry name" value="DoxX_2"/>
    <property type="match status" value="1"/>
</dbReference>
<evidence type="ECO:0000313" key="6">
    <source>
        <dbReference type="EMBL" id="PHL00564.1"/>
    </source>
</evidence>
<dbReference type="GO" id="GO:0016020">
    <property type="term" value="C:membrane"/>
    <property type="evidence" value="ECO:0007669"/>
    <property type="project" value="UniProtKB-SubCell"/>
</dbReference>
<reference evidence="6 7" key="1">
    <citation type="submission" date="2017-10" db="EMBL/GenBank/DDBJ databases">
        <title>The draft genome sequence of Lewinella marina KCTC 32374.</title>
        <authorList>
            <person name="Wang K."/>
        </authorList>
    </citation>
    <scope>NUCLEOTIDE SEQUENCE [LARGE SCALE GENOMIC DNA]</scope>
    <source>
        <strain evidence="6 7">MKG-38</strain>
    </source>
</reference>
<keyword evidence="3 5" id="KW-1133">Transmembrane helix</keyword>
<dbReference type="OrthoDB" id="3385086at2"/>
<proteinExistence type="predicted"/>
<name>A0A2G0CKR5_9BACT</name>
<evidence type="ECO:0000256" key="3">
    <source>
        <dbReference type="ARBA" id="ARBA00022989"/>
    </source>
</evidence>
<sequence length="136" mass="14533">MANHHNHKVTNIALWTVQGLLAASFLMAGVMKAAQPIEVVVESIPSLASTPEGLIRFIGISEIAGALGLLIPSIFRFKPFLTVWAALGLALVMVLAVGFHAVRAEWQSVGVNVILLLLALFIAWGRSAWVPVLAKS</sequence>
<evidence type="ECO:0000256" key="1">
    <source>
        <dbReference type="ARBA" id="ARBA00004141"/>
    </source>
</evidence>
<evidence type="ECO:0000313" key="7">
    <source>
        <dbReference type="Proteomes" id="UP000226437"/>
    </source>
</evidence>
<comment type="caution">
    <text evidence="6">The sequence shown here is derived from an EMBL/GenBank/DDBJ whole genome shotgun (WGS) entry which is preliminary data.</text>
</comment>
<dbReference type="EMBL" id="PDLO01000001">
    <property type="protein sequence ID" value="PHL00564.1"/>
    <property type="molecule type" value="Genomic_DNA"/>
</dbReference>
<gene>
    <name evidence="6" type="ORF">CGL56_05480</name>
</gene>
<evidence type="ECO:0008006" key="8">
    <source>
        <dbReference type="Google" id="ProtNLM"/>
    </source>
</evidence>
<comment type="subcellular location">
    <subcellularLocation>
        <location evidence="1">Membrane</location>
        <topology evidence="1">Multi-pass membrane protein</topology>
    </subcellularLocation>
</comment>
<organism evidence="6 7">
    <name type="scientific">Neolewinella marina</name>
    <dbReference type="NCBI Taxonomy" id="438751"/>
    <lineage>
        <taxon>Bacteria</taxon>
        <taxon>Pseudomonadati</taxon>
        <taxon>Bacteroidota</taxon>
        <taxon>Saprospiria</taxon>
        <taxon>Saprospirales</taxon>
        <taxon>Lewinellaceae</taxon>
        <taxon>Neolewinella</taxon>
    </lineage>
</organism>
<dbReference type="Proteomes" id="UP000226437">
    <property type="component" value="Unassembled WGS sequence"/>
</dbReference>